<organism evidence="2 3">
    <name type="scientific">Nocardiopsis flavescens</name>
    <dbReference type="NCBI Taxonomy" id="758803"/>
    <lineage>
        <taxon>Bacteria</taxon>
        <taxon>Bacillati</taxon>
        <taxon>Actinomycetota</taxon>
        <taxon>Actinomycetes</taxon>
        <taxon>Streptosporangiales</taxon>
        <taxon>Nocardiopsidaceae</taxon>
        <taxon>Nocardiopsis</taxon>
    </lineage>
</organism>
<dbReference type="EMBL" id="FQZK01000001">
    <property type="protein sequence ID" value="SHI40371.1"/>
    <property type="molecule type" value="Genomic_DNA"/>
</dbReference>
<evidence type="ECO:0000313" key="2">
    <source>
        <dbReference type="EMBL" id="SHI40371.1"/>
    </source>
</evidence>
<keyword evidence="1" id="KW-0812">Transmembrane</keyword>
<evidence type="ECO:0000256" key="1">
    <source>
        <dbReference type="SAM" id="Phobius"/>
    </source>
</evidence>
<feature type="transmembrane region" description="Helical" evidence="1">
    <location>
        <begin position="38"/>
        <end position="62"/>
    </location>
</feature>
<dbReference type="RefSeq" id="WP_073373822.1">
    <property type="nucleotide sequence ID" value="NZ_FQZK01000001.1"/>
</dbReference>
<dbReference type="Proteomes" id="UP000184452">
    <property type="component" value="Unassembled WGS sequence"/>
</dbReference>
<keyword evidence="1" id="KW-0472">Membrane</keyword>
<feature type="transmembrane region" description="Helical" evidence="1">
    <location>
        <begin position="83"/>
        <end position="103"/>
    </location>
</feature>
<proteinExistence type="predicted"/>
<keyword evidence="1" id="KW-1133">Transmembrane helix</keyword>
<accession>A0A1M6AVD4</accession>
<gene>
    <name evidence="2" type="ORF">SAMN05421803_101125</name>
</gene>
<reference evidence="2 3" key="1">
    <citation type="submission" date="2016-11" db="EMBL/GenBank/DDBJ databases">
        <authorList>
            <person name="Jaros S."/>
            <person name="Januszkiewicz K."/>
            <person name="Wedrychowicz H."/>
        </authorList>
    </citation>
    <scope>NUCLEOTIDE SEQUENCE [LARGE SCALE GENOMIC DNA]</scope>
    <source>
        <strain evidence="2 3">CGMCC 4.5723</strain>
    </source>
</reference>
<feature type="transmembrane region" description="Helical" evidence="1">
    <location>
        <begin position="137"/>
        <end position="158"/>
    </location>
</feature>
<protein>
    <submittedName>
        <fullName evidence="2">Uncharacterized protein</fullName>
    </submittedName>
</protein>
<sequence>MTVAEKILRVSAGSGLHACVMLLFPAGVHGDLAPLRVFAAFCLAYLVFVFLNASVGAVALAFSRGKESPDGRGAPRAPVRASSVLVALLYAALPASLVLSWGVSADTVLLSSVAFALGFLLQWFALEVAFSKALGKFILCFFLVLPVLMVWGLSAAVAQ</sequence>
<keyword evidence="3" id="KW-1185">Reference proteome</keyword>
<feature type="transmembrane region" description="Helical" evidence="1">
    <location>
        <begin position="7"/>
        <end position="26"/>
    </location>
</feature>
<dbReference type="AlphaFoldDB" id="A0A1M6AVD4"/>
<evidence type="ECO:0000313" key="3">
    <source>
        <dbReference type="Proteomes" id="UP000184452"/>
    </source>
</evidence>
<name>A0A1M6AVD4_9ACTN</name>
<feature type="transmembrane region" description="Helical" evidence="1">
    <location>
        <begin position="109"/>
        <end position="130"/>
    </location>
</feature>